<dbReference type="Proteomes" id="UP001209317">
    <property type="component" value="Unassembled WGS sequence"/>
</dbReference>
<protein>
    <submittedName>
        <fullName evidence="2">Uncharacterized protein</fullName>
    </submittedName>
</protein>
<dbReference type="EMBL" id="JAOTPL010000014">
    <property type="protein sequence ID" value="MCU7694849.1"/>
    <property type="molecule type" value="Genomic_DNA"/>
</dbReference>
<feature type="signal peptide" evidence="1">
    <location>
        <begin position="1"/>
        <end position="21"/>
    </location>
</feature>
<feature type="chain" id="PRO_5042197598" evidence="1">
    <location>
        <begin position="22"/>
        <end position="305"/>
    </location>
</feature>
<accession>A0AAE3INI0</accession>
<name>A0AAE3INI0_9BACT</name>
<organism evidence="2 3">
    <name type="scientific">Haoranjiania flava</name>
    <dbReference type="NCBI Taxonomy" id="1856322"/>
    <lineage>
        <taxon>Bacteria</taxon>
        <taxon>Pseudomonadati</taxon>
        <taxon>Bacteroidota</taxon>
        <taxon>Chitinophagia</taxon>
        <taxon>Chitinophagales</taxon>
        <taxon>Chitinophagaceae</taxon>
        <taxon>Haoranjiania</taxon>
    </lineage>
</organism>
<dbReference type="AlphaFoldDB" id="A0AAE3INI0"/>
<evidence type="ECO:0000256" key="1">
    <source>
        <dbReference type="SAM" id="SignalP"/>
    </source>
</evidence>
<sequence>MKKKKTLFICLLLLVIFSCNRKELDQQPVTIRMEAEGGEEDVRLRDRWQIAGIINKNGDVKMWGDIFSADGKLIAKNKQLRLDTTGILENNCFRIAFLQPDLIKVILKENNAEIALHFVILLQRGDKTKEISVSQSISQGYTFGGIEYALQEGDGDSLYKKSAHRITLKSHGTTGNAVSFDPLGGSALAKVSYFESKDEDAFMWLKQDSVKVRIPDIFANQLLLTPNQVIYGVVTQTPSSSNIIETVKNDIVNGESSYYTEVEFRKRTLSYTLTLINNRTKNHKYIKGKWIEHASTGNYKVIRVL</sequence>
<keyword evidence="3" id="KW-1185">Reference proteome</keyword>
<gene>
    <name evidence="2" type="ORF">OD355_10015</name>
</gene>
<evidence type="ECO:0000313" key="3">
    <source>
        <dbReference type="Proteomes" id="UP001209317"/>
    </source>
</evidence>
<keyword evidence="1" id="KW-0732">Signal</keyword>
<reference evidence="2" key="1">
    <citation type="submission" date="2022-10" db="EMBL/GenBank/DDBJ databases">
        <authorList>
            <person name="Kim H.S."/>
            <person name="Kim J.-S."/>
            <person name="Suh M.K."/>
            <person name="Eom M.K."/>
            <person name="Lee J.-S."/>
        </authorList>
    </citation>
    <scope>NUCLEOTIDE SEQUENCE</scope>
    <source>
        <strain evidence="2">LIP-5</strain>
    </source>
</reference>
<dbReference type="RefSeq" id="WP_263038334.1">
    <property type="nucleotide sequence ID" value="NZ_JAOTPL010000014.1"/>
</dbReference>
<proteinExistence type="predicted"/>
<comment type="caution">
    <text evidence="2">The sequence shown here is derived from an EMBL/GenBank/DDBJ whole genome shotgun (WGS) entry which is preliminary data.</text>
</comment>
<evidence type="ECO:0000313" key="2">
    <source>
        <dbReference type="EMBL" id="MCU7694849.1"/>
    </source>
</evidence>
<dbReference type="PROSITE" id="PS51257">
    <property type="entry name" value="PROKAR_LIPOPROTEIN"/>
    <property type="match status" value="1"/>
</dbReference>